<gene>
    <name evidence="1" type="ORF">CTheo_3186</name>
</gene>
<dbReference type="EMBL" id="SSOP01000039">
    <property type="protein sequence ID" value="KAB5593354.1"/>
    <property type="molecule type" value="Genomic_DNA"/>
</dbReference>
<protein>
    <submittedName>
        <fullName evidence="1">Uncharacterized protein</fullName>
    </submittedName>
</protein>
<evidence type="ECO:0000313" key="2">
    <source>
        <dbReference type="Proteomes" id="UP000383932"/>
    </source>
</evidence>
<comment type="caution">
    <text evidence="1">The sequence shown here is derived from an EMBL/GenBank/DDBJ whole genome shotgun (WGS) entry which is preliminary data.</text>
</comment>
<accession>A0A5N5QNT9</accession>
<name>A0A5N5QNT9_9AGAM</name>
<proteinExistence type="predicted"/>
<sequence length="125" mass="14190">MSPELSITPAIITGYKLADNLAEHYNHPIPPLRRLVQALQRVLHIPIVLVEVEDEEDDEDNTLYVCCYVDTITFDKGQGGFGLAQTRGMEVPPVFERVKEVLRTEGTLKRRMFCPRGKVYAVEMS</sequence>
<organism evidence="1 2">
    <name type="scientific">Ceratobasidium theobromae</name>
    <dbReference type="NCBI Taxonomy" id="1582974"/>
    <lineage>
        <taxon>Eukaryota</taxon>
        <taxon>Fungi</taxon>
        <taxon>Dikarya</taxon>
        <taxon>Basidiomycota</taxon>
        <taxon>Agaricomycotina</taxon>
        <taxon>Agaricomycetes</taxon>
        <taxon>Cantharellales</taxon>
        <taxon>Ceratobasidiaceae</taxon>
        <taxon>Ceratobasidium</taxon>
    </lineage>
</organism>
<dbReference type="OrthoDB" id="3237961at2759"/>
<evidence type="ECO:0000313" key="1">
    <source>
        <dbReference type="EMBL" id="KAB5593354.1"/>
    </source>
</evidence>
<keyword evidence="2" id="KW-1185">Reference proteome</keyword>
<dbReference type="Proteomes" id="UP000383932">
    <property type="component" value="Unassembled WGS sequence"/>
</dbReference>
<dbReference type="AlphaFoldDB" id="A0A5N5QNT9"/>
<reference evidence="1 2" key="1">
    <citation type="journal article" date="2019" name="Fungal Biol. Biotechnol.">
        <title>Draft genome sequence of fastidious pathogen Ceratobasidium theobromae, which causes vascular-streak dieback in Theobroma cacao.</title>
        <authorList>
            <person name="Ali S.S."/>
            <person name="Asman A."/>
            <person name="Shao J."/>
            <person name="Firmansyah A.P."/>
            <person name="Susilo A.W."/>
            <person name="Rosmana A."/>
            <person name="McMahon P."/>
            <person name="Junaid M."/>
            <person name="Guest D."/>
            <person name="Kheng T.Y."/>
            <person name="Meinhardt L.W."/>
            <person name="Bailey B.A."/>
        </authorList>
    </citation>
    <scope>NUCLEOTIDE SEQUENCE [LARGE SCALE GENOMIC DNA]</scope>
    <source>
        <strain evidence="1 2">CT2</strain>
    </source>
</reference>